<dbReference type="Pfam" id="PF09103">
    <property type="entry name" value="BRCA-2_OB1"/>
    <property type="match status" value="1"/>
</dbReference>
<keyword evidence="2" id="KW-0227">DNA damage</keyword>
<name>A0A9D4UYB0_ADICA</name>
<dbReference type="Pfam" id="PF09169">
    <property type="entry name" value="BRCA-2_helical"/>
    <property type="match status" value="1"/>
</dbReference>
<dbReference type="GO" id="GO:0006355">
    <property type="term" value="P:regulation of DNA-templated transcription"/>
    <property type="evidence" value="ECO:0007669"/>
    <property type="project" value="TreeGrafter"/>
</dbReference>
<evidence type="ECO:0008006" key="11">
    <source>
        <dbReference type="Google" id="ProtNLM"/>
    </source>
</evidence>
<dbReference type="InterPro" id="IPR002093">
    <property type="entry name" value="BRCA2_repeat"/>
</dbReference>
<accession>A0A9D4UYB0</accession>
<keyword evidence="10" id="KW-1185">Reference proteome</keyword>
<dbReference type="PANTHER" id="PTHR11289:SF0">
    <property type="entry name" value="BREAST CANCER TYPE 2 SUSCEPTIBILITY PROTEIN"/>
    <property type="match status" value="1"/>
</dbReference>
<reference evidence="9" key="1">
    <citation type="submission" date="2021-01" db="EMBL/GenBank/DDBJ databases">
        <title>Adiantum capillus-veneris genome.</title>
        <authorList>
            <person name="Fang Y."/>
            <person name="Liao Q."/>
        </authorList>
    </citation>
    <scope>NUCLEOTIDE SEQUENCE</scope>
    <source>
        <strain evidence="9">H3</strain>
        <tissue evidence="9">Leaf</tissue>
    </source>
</reference>
<evidence type="ECO:0000313" key="9">
    <source>
        <dbReference type="EMBL" id="KAI5076154.1"/>
    </source>
</evidence>
<evidence type="ECO:0000256" key="3">
    <source>
        <dbReference type="ARBA" id="ARBA00023125"/>
    </source>
</evidence>
<evidence type="ECO:0000313" key="10">
    <source>
        <dbReference type="Proteomes" id="UP000886520"/>
    </source>
</evidence>
<organism evidence="9 10">
    <name type="scientific">Adiantum capillus-veneris</name>
    <name type="common">Maidenhair fern</name>
    <dbReference type="NCBI Taxonomy" id="13818"/>
    <lineage>
        <taxon>Eukaryota</taxon>
        <taxon>Viridiplantae</taxon>
        <taxon>Streptophyta</taxon>
        <taxon>Embryophyta</taxon>
        <taxon>Tracheophyta</taxon>
        <taxon>Polypodiopsida</taxon>
        <taxon>Polypodiidae</taxon>
        <taxon>Polypodiales</taxon>
        <taxon>Pteridineae</taxon>
        <taxon>Pteridaceae</taxon>
        <taxon>Vittarioideae</taxon>
        <taxon>Adiantum</taxon>
    </lineage>
</organism>
<evidence type="ECO:0000259" key="8">
    <source>
        <dbReference type="Pfam" id="PF09169"/>
    </source>
</evidence>
<comment type="caution">
    <text evidence="9">The sequence shown here is derived from an EMBL/GenBank/DDBJ whole genome shotgun (WGS) entry which is preliminary data.</text>
</comment>
<evidence type="ECO:0000256" key="1">
    <source>
        <dbReference type="ARBA" id="ARBA00022737"/>
    </source>
</evidence>
<dbReference type="CDD" id="cd04493">
    <property type="entry name" value="BRCA2DBD_OB1"/>
    <property type="match status" value="1"/>
</dbReference>
<evidence type="ECO:0000256" key="4">
    <source>
        <dbReference type="ARBA" id="ARBA00023172"/>
    </source>
</evidence>
<keyword evidence="3" id="KW-0238">DNA-binding</keyword>
<evidence type="ECO:0000256" key="2">
    <source>
        <dbReference type="ARBA" id="ARBA00022763"/>
    </source>
</evidence>
<feature type="compositionally biased region" description="Polar residues" evidence="6">
    <location>
        <begin position="257"/>
        <end position="272"/>
    </location>
</feature>
<sequence length="1291" mass="142337">MEIPVWRVAPDGRGHGDWALVAGGILKSPVKPAAGTVADDLPRLWNADIESLIRDEFTCSGLHPRPPSAAEKTNCFSIAKENFQPKPAGLGLRAEKDSEEYLKVFSPKKRGILTENSALCNGSAVALKRQRVHEAKQDDVQPPMFQTASSKPVHFSISAMQKARALLGFDDIGSSATSGQEECIPSTAPLRVARRVGDMSKDVQPVFQTASLKPVQISFSAMQKAKALLNFNDIGPGANYGKQQCSPSKRPCKKSSTTENMPENANSHNANVRDNTNRCAKILASQMPTATGKLAPINVKKANMGISGVSNTLVKYDPHDKSNTNMFLTSGEQPISLSRFPAKRAPEPLEEVCYPPDESHLSTLANHAEQHNAEASSCLFQTATGKAVSISSFEMLRARKLLANTSIDHNPGLTSFQTAQGQQSASVSSNAVNQAAKILGEEKYFFPVEGSLSSQPIRFVTGVGKSLSVSSSAMKRAKDLLGGDLENTEITTPAYLVNKGQQNKQQLFETPEGHLIKVSSGSIERAKLLLEEGELNTSLGYRTLPRLNSDIDVTKTTDIQGLLPRMGHKTQHNHFVQESNFTSMGKKTVMPRKLIPSFKAPRRLQPALHTAKSSCCKEAPIQTAKYDFSQLVNLHSLHKKERPRSSLEEVFMQPPHQEKEFRHLTNEIKMMTSESAKNFRFKSTVDGLESIGAEEFRLMLLEAGGNSQVVTKEWVENHYRWIVWKLASVERSYPSKVANKLVTIQVVFDELRHRYEREVDRTHRSAIKKITEGDSVAGRMMVLCVAAICTMEKTGTNLLEVCSTPSGDSEATHIEVTDGWYSLIAHLDPPLIRQLKAGKVFIGQKLRVCGATLLGCTTPMPPLEAFQVMKLVLHINGTYRAHWMDKLGLCKGMPVPLAFHCIKPDGGPVPRTIIGIHRIYPVLYHERLPDGGSITRSARAEDLAVRGYQDRRIQVAEDTVIRMERECMPFMPENETDEGAKIFQLLESSAEPELLMADMSAAQHAAFSAFQAKREAARQSLAQKNILKALGDVHLDSREVAPFMKISVRGLCFPACKSQICSKCTKGGIVTVWHVTEEQVDRLKEGAVYCVSNLSPFTGRSGARSRNAVLQMRTTKASNWHLLPQAVFSGFIPRKALPLSMLGTLPFRSEFDVAALIIHVGKPYACGFHRRQWLFASDGSLEEEFSQEPKKMLSLLAIDLSTSSDAFLPVERALEGCIIGYCNLLKRCRDQRNSMWVAEASESSIFSSNLSARNFVHLKAASENVSIWAKSSERLISELEERVHKAVAGGS</sequence>
<feature type="region of interest" description="Disordered" evidence="6">
    <location>
        <begin position="241"/>
        <end position="272"/>
    </location>
</feature>
<gene>
    <name evidence="9" type="ORF">GOP47_0008219</name>
</gene>
<dbReference type="PROSITE" id="PS50138">
    <property type="entry name" value="BRCA2_REPEAT"/>
    <property type="match status" value="1"/>
</dbReference>
<feature type="domain" description="Breast cancer type 2 susceptibility protein helical" evidence="8">
    <location>
        <begin position="690"/>
        <end position="761"/>
    </location>
</feature>
<dbReference type="InterPro" id="IPR015525">
    <property type="entry name" value="BRCA2"/>
</dbReference>
<dbReference type="EMBL" id="JABFUD020000008">
    <property type="protein sequence ID" value="KAI5076154.1"/>
    <property type="molecule type" value="Genomic_DNA"/>
</dbReference>
<dbReference type="GO" id="GO:0003677">
    <property type="term" value="F:DNA binding"/>
    <property type="evidence" value="ECO:0007669"/>
    <property type="project" value="UniProtKB-KW"/>
</dbReference>
<evidence type="ECO:0000259" key="7">
    <source>
        <dbReference type="Pfam" id="PF09103"/>
    </source>
</evidence>
<dbReference type="Proteomes" id="UP000886520">
    <property type="component" value="Chromosome 8"/>
</dbReference>
<protein>
    <recommendedName>
        <fullName evidence="11">Tower domain-containing protein</fullName>
    </recommendedName>
</protein>
<feature type="domain" description="BRCA2 OB1" evidence="7">
    <location>
        <begin position="765"/>
        <end position="891"/>
    </location>
</feature>
<dbReference type="Gene3D" id="2.40.50.140">
    <property type="entry name" value="Nucleic acid-binding proteins"/>
    <property type="match status" value="4"/>
</dbReference>
<dbReference type="InterPro" id="IPR015252">
    <property type="entry name" value="BRCA2_hlx"/>
</dbReference>
<dbReference type="GO" id="GO:0000724">
    <property type="term" value="P:double-strand break repair via homologous recombination"/>
    <property type="evidence" value="ECO:0007669"/>
    <property type="project" value="InterPro"/>
</dbReference>
<dbReference type="OrthoDB" id="21095at2759"/>
<dbReference type="InterPro" id="IPR012340">
    <property type="entry name" value="NA-bd_OB-fold"/>
</dbReference>
<dbReference type="SUPFAM" id="SSF50249">
    <property type="entry name" value="Nucleic acid-binding proteins"/>
    <property type="match status" value="3"/>
</dbReference>
<keyword evidence="4" id="KW-0233">DNA recombination</keyword>
<dbReference type="SUPFAM" id="SSF81872">
    <property type="entry name" value="BRCA2 helical domain"/>
    <property type="match status" value="1"/>
</dbReference>
<dbReference type="SUPFAM" id="SSF81878">
    <property type="entry name" value="BRCA2 tower domain"/>
    <property type="match status" value="1"/>
</dbReference>
<keyword evidence="5" id="KW-0234">DNA repair</keyword>
<dbReference type="PANTHER" id="PTHR11289">
    <property type="entry name" value="BREAST CANCER TYPE 2 SUSCEPTIBILITY PROTEIN BRCA2"/>
    <property type="match status" value="1"/>
</dbReference>
<proteinExistence type="predicted"/>
<dbReference type="InterPro" id="IPR015187">
    <property type="entry name" value="BRCA2_OB_1"/>
</dbReference>
<dbReference type="Pfam" id="PF00634">
    <property type="entry name" value="BRCA2"/>
    <property type="match status" value="1"/>
</dbReference>
<evidence type="ECO:0000256" key="5">
    <source>
        <dbReference type="ARBA" id="ARBA00023204"/>
    </source>
</evidence>
<keyword evidence="1" id="KW-0677">Repeat</keyword>
<evidence type="ECO:0000256" key="6">
    <source>
        <dbReference type="SAM" id="MobiDB-lite"/>
    </source>
</evidence>
<dbReference type="InterPro" id="IPR036315">
    <property type="entry name" value="BRCA2_hlx_sf"/>
</dbReference>